<name>A0ABR4G8Y1_9EURO</name>
<feature type="region of interest" description="Disordered" evidence="1">
    <location>
        <begin position="496"/>
        <end position="515"/>
    </location>
</feature>
<dbReference type="EMBL" id="JBFTWV010000034">
    <property type="protein sequence ID" value="KAL2795469.1"/>
    <property type="molecule type" value="Genomic_DNA"/>
</dbReference>
<evidence type="ECO:0000256" key="1">
    <source>
        <dbReference type="SAM" id="MobiDB-lite"/>
    </source>
</evidence>
<reference evidence="2 3" key="1">
    <citation type="submission" date="2024-07" db="EMBL/GenBank/DDBJ databases">
        <title>Section-level genome sequencing and comparative genomics of Aspergillus sections Usti and Cavernicolus.</title>
        <authorList>
            <consortium name="Lawrence Berkeley National Laboratory"/>
            <person name="Nybo J.L."/>
            <person name="Vesth T.C."/>
            <person name="Theobald S."/>
            <person name="Frisvad J.C."/>
            <person name="Larsen T.O."/>
            <person name="Kjaerboelling I."/>
            <person name="Rothschild-Mancinelli K."/>
            <person name="Lyhne E.K."/>
            <person name="Kogle M.E."/>
            <person name="Barry K."/>
            <person name="Clum A."/>
            <person name="Na H."/>
            <person name="Ledsgaard L."/>
            <person name="Lin J."/>
            <person name="Lipzen A."/>
            <person name="Kuo A."/>
            <person name="Riley R."/>
            <person name="Mondo S."/>
            <person name="Labutti K."/>
            <person name="Haridas S."/>
            <person name="Pangalinan J."/>
            <person name="Salamov A.A."/>
            <person name="Simmons B.A."/>
            <person name="Magnuson J.K."/>
            <person name="Chen J."/>
            <person name="Drula E."/>
            <person name="Henrissat B."/>
            <person name="Wiebenga A."/>
            <person name="Lubbers R.J."/>
            <person name="Gomes A.C."/>
            <person name="Makela M.R."/>
            <person name="Stajich J."/>
            <person name="Grigoriev I.V."/>
            <person name="Mortensen U.H."/>
            <person name="De Vries R.P."/>
            <person name="Baker S.E."/>
            <person name="Andersen M.R."/>
        </authorList>
    </citation>
    <scope>NUCLEOTIDE SEQUENCE [LARGE SCALE GENOMIC DNA]</scope>
    <source>
        <strain evidence="2 3">CBS 209.92</strain>
    </source>
</reference>
<accession>A0ABR4G8Y1</accession>
<keyword evidence="3" id="KW-1185">Reference proteome</keyword>
<proteinExistence type="predicted"/>
<dbReference type="Proteomes" id="UP001610563">
    <property type="component" value="Unassembled WGS sequence"/>
</dbReference>
<feature type="region of interest" description="Disordered" evidence="1">
    <location>
        <begin position="574"/>
        <end position="625"/>
    </location>
</feature>
<evidence type="ECO:0000313" key="2">
    <source>
        <dbReference type="EMBL" id="KAL2795469.1"/>
    </source>
</evidence>
<feature type="compositionally biased region" description="Polar residues" evidence="1">
    <location>
        <begin position="587"/>
        <end position="607"/>
    </location>
</feature>
<sequence length="815" mass="92746">MEQPHSHEERSVFFLGHAKIGLRHLEFSNAVRTYDKRNVDRLARIFKLEGCLRQESGNEIAAIINSTVLQSALSQSRISKTDLLSPSNTPWLLLPQDVRLLCLYGQHRIKAARRTLEPGDQWWRVMLYDDSLPEKLQRKIAYIAPNAKPFAFGDIIYNLRLSHRAHDDDAFQAWISRMSKRGKEDMDRLAKRYPNIIRCLDQLLPYRGVWSDICPTLLRRWGYIKCPTEIVHYLQLIHQIWSRLFPDNIAHAVDSESVRKVRNLMPQDSSADSWFITQLMQDGVLFPLVTGQERSSLQDRLLASPGRLLTLFSLAQDTLFLEPCAKVLQQLVPPRVDDLKSALLKGFRGGGNTWPIQFSENAIHKIDIDYAGSPASYQAQQMTTAYLQLWLFVMRYIEAFGYMKLAAPYAESDAAPLVYKPTKEEAKRRLAVLAQYLGFDSKRIRSALSGNTTLSSTREFLGTTRPKELYEYPTDWEHNASDMILQVLSIPGARSEDGASLPSLPVSGKESTRTTRKRCGLPVGRFYAEDCCSLYIPHLMVTSRAVSNYPTPFAIVRDIIISFWGREHFPQGFSPPWQRSPPDGLLPSSQPVVSFTSERAPSETLSLPESIELDPHPPGTPPIPADQDQISTNASRMTTTEAYNLEMVLDVPMAAGFEDETHIAPLNQTAYITHNRSAKEITKLWNNLGTTELSVYYIFKKRAYRKFRLGDPGLFSAVSSFVYEVANDHFFYIIENDEVVMLNASQAIEVAQTGKRLIFVSTRFEHQEEPPMVHYWDYICSFDSKTGKRAANSTAVIRKQQKSISHSESDVEIEY</sequence>
<dbReference type="Pfam" id="PF12520">
    <property type="entry name" value="DUF3723"/>
    <property type="match status" value="1"/>
</dbReference>
<evidence type="ECO:0000313" key="3">
    <source>
        <dbReference type="Proteomes" id="UP001610563"/>
    </source>
</evidence>
<dbReference type="InterPro" id="IPR022198">
    <property type="entry name" value="DUF3723"/>
</dbReference>
<organism evidence="2 3">
    <name type="scientific">Aspergillus keveii</name>
    <dbReference type="NCBI Taxonomy" id="714993"/>
    <lineage>
        <taxon>Eukaryota</taxon>
        <taxon>Fungi</taxon>
        <taxon>Dikarya</taxon>
        <taxon>Ascomycota</taxon>
        <taxon>Pezizomycotina</taxon>
        <taxon>Eurotiomycetes</taxon>
        <taxon>Eurotiomycetidae</taxon>
        <taxon>Eurotiales</taxon>
        <taxon>Aspergillaceae</taxon>
        <taxon>Aspergillus</taxon>
        <taxon>Aspergillus subgen. Nidulantes</taxon>
    </lineage>
</organism>
<gene>
    <name evidence="2" type="ORF">BJX66DRAFT_301700</name>
</gene>
<protein>
    <submittedName>
        <fullName evidence="2">Uncharacterized protein</fullName>
    </submittedName>
</protein>
<comment type="caution">
    <text evidence="2">The sequence shown here is derived from an EMBL/GenBank/DDBJ whole genome shotgun (WGS) entry which is preliminary data.</text>
</comment>